<dbReference type="RefSeq" id="WP_203994686.1">
    <property type="nucleotide sequence ID" value="NZ_BOOU01000113.1"/>
</dbReference>
<dbReference type="SUPFAM" id="SSF46785">
    <property type="entry name" value="Winged helix' DNA-binding domain"/>
    <property type="match status" value="1"/>
</dbReference>
<keyword evidence="2" id="KW-0238">DNA-binding</keyword>
<protein>
    <submittedName>
        <fullName evidence="5">Transcriptional regulator</fullName>
    </submittedName>
</protein>
<dbReference type="EMBL" id="BOOU01000113">
    <property type="protein sequence ID" value="GII81831.1"/>
    <property type="molecule type" value="Genomic_DNA"/>
</dbReference>
<gene>
    <name evidence="5" type="ORF">Sru01_68130</name>
</gene>
<evidence type="ECO:0000256" key="2">
    <source>
        <dbReference type="ARBA" id="ARBA00023125"/>
    </source>
</evidence>
<dbReference type="Gene3D" id="3.40.1410.10">
    <property type="entry name" value="Chorismate lyase-like"/>
    <property type="match status" value="1"/>
</dbReference>
<proteinExistence type="predicted"/>
<dbReference type="InterPro" id="IPR050679">
    <property type="entry name" value="Bact_HTH_transcr_reg"/>
</dbReference>
<dbReference type="InterPro" id="IPR028978">
    <property type="entry name" value="Chorismate_lyase_/UTRA_dom_sf"/>
</dbReference>
<keyword evidence="1" id="KW-0805">Transcription regulation</keyword>
<dbReference type="PRINTS" id="PR00035">
    <property type="entry name" value="HTHGNTR"/>
</dbReference>
<dbReference type="CDD" id="cd07377">
    <property type="entry name" value="WHTH_GntR"/>
    <property type="match status" value="1"/>
</dbReference>
<dbReference type="Proteomes" id="UP000655287">
    <property type="component" value="Unassembled WGS sequence"/>
</dbReference>
<evidence type="ECO:0000256" key="1">
    <source>
        <dbReference type="ARBA" id="ARBA00023015"/>
    </source>
</evidence>
<keyword evidence="6" id="KW-1185">Reference proteome</keyword>
<dbReference type="GO" id="GO:0003677">
    <property type="term" value="F:DNA binding"/>
    <property type="evidence" value="ECO:0007669"/>
    <property type="project" value="UniProtKB-KW"/>
</dbReference>
<dbReference type="InterPro" id="IPR000524">
    <property type="entry name" value="Tscrpt_reg_HTH_GntR"/>
</dbReference>
<dbReference type="PANTHER" id="PTHR44846:SF1">
    <property type="entry name" value="MANNOSYL-D-GLYCERATE TRANSPORT_METABOLISM SYSTEM REPRESSOR MNGR-RELATED"/>
    <property type="match status" value="1"/>
</dbReference>
<dbReference type="AlphaFoldDB" id="A0A919R8Y3"/>
<dbReference type="PROSITE" id="PS50949">
    <property type="entry name" value="HTH_GNTR"/>
    <property type="match status" value="1"/>
</dbReference>
<name>A0A919R8Y3_9ACTN</name>
<dbReference type="SMART" id="SM00345">
    <property type="entry name" value="HTH_GNTR"/>
    <property type="match status" value="1"/>
</dbReference>
<dbReference type="Gene3D" id="1.10.10.10">
    <property type="entry name" value="Winged helix-like DNA-binding domain superfamily/Winged helix DNA-binding domain"/>
    <property type="match status" value="1"/>
</dbReference>
<dbReference type="InterPro" id="IPR036390">
    <property type="entry name" value="WH_DNA-bd_sf"/>
</dbReference>
<evidence type="ECO:0000259" key="4">
    <source>
        <dbReference type="PROSITE" id="PS50949"/>
    </source>
</evidence>
<reference evidence="5" key="1">
    <citation type="submission" date="2021-01" db="EMBL/GenBank/DDBJ databases">
        <title>Whole genome shotgun sequence of Sphaerisporangium rufum NBRC 109079.</title>
        <authorList>
            <person name="Komaki H."/>
            <person name="Tamura T."/>
        </authorList>
    </citation>
    <scope>NUCLEOTIDE SEQUENCE</scope>
    <source>
        <strain evidence="5">NBRC 109079</strain>
    </source>
</reference>
<dbReference type="PANTHER" id="PTHR44846">
    <property type="entry name" value="MANNOSYL-D-GLYCERATE TRANSPORT/METABOLISM SYSTEM REPRESSOR MNGR-RELATED"/>
    <property type="match status" value="1"/>
</dbReference>
<dbReference type="Pfam" id="PF00392">
    <property type="entry name" value="GntR"/>
    <property type="match status" value="1"/>
</dbReference>
<evidence type="ECO:0000313" key="6">
    <source>
        <dbReference type="Proteomes" id="UP000655287"/>
    </source>
</evidence>
<keyword evidence="3" id="KW-0804">Transcription</keyword>
<dbReference type="GO" id="GO:0045892">
    <property type="term" value="P:negative regulation of DNA-templated transcription"/>
    <property type="evidence" value="ECO:0007669"/>
    <property type="project" value="TreeGrafter"/>
</dbReference>
<evidence type="ECO:0000256" key="3">
    <source>
        <dbReference type="ARBA" id="ARBA00023163"/>
    </source>
</evidence>
<accession>A0A919R8Y3</accession>
<dbReference type="FunFam" id="1.10.10.10:FF:000079">
    <property type="entry name" value="GntR family transcriptional regulator"/>
    <property type="match status" value="1"/>
</dbReference>
<sequence>MAHRAPLSIRRDMPVPYYEQLKRLIVQQIDTEGLQPGDLLPSEIELCDRYDVSRTVVRQAIGDLVNEGLLHRMRGKGTFVARPKLREQFIESTLGFFEDMTTRGHKVVSDVLSLDLVEAGSKVAEALSVPEKTLCIELVRLRSVNDETVAFTKSYVNSSSKELLADLRQAELSTTSLYRVLEDNWEMRIESGHRSLEASKAKGMLARLLHIRSGEPVLYIESVGHDGNGKAVEYFQAWHRADRTRLEMNVVRDRRPASTDFMHR</sequence>
<evidence type="ECO:0000313" key="5">
    <source>
        <dbReference type="EMBL" id="GII81831.1"/>
    </source>
</evidence>
<dbReference type="GO" id="GO:0003700">
    <property type="term" value="F:DNA-binding transcription factor activity"/>
    <property type="evidence" value="ECO:0007669"/>
    <property type="project" value="InterPro"/>
</dbReference>
<feature type="domain" description="HTH gntR-type" evidence="4">
    <location>
        <begin position="15"/>
        <end position="83"/>
    </location>
</feature>
<dbReference type="InterPro" id="IPR011663">
    <property type="entry name" value="UTRA"/>
</dbReference>
<dbReference type="SUPFAM" id="SSF64288">
    <property type="entry name" value="Chorismate lyase-like"/>
    <property type="match status" value="1"/>
</dbReference>
<comment type="caution">
    <text evidence="5">The sequence shown here is derived from an EMBL/GenBank/DDBJ whole genome shotgun (WGS) entry which is preliminary data.</text>
</comment>
<organism evidence="5 6">
    <name type="scientific">Sphaerisporangium rufum</name>
    <dbReference type="NCBI Taxonomy" id="1381558"/>
    <lineage>
        <taxon>Bacteria</taxon>
        <taxon>Bacillati</taxon>
        <taxon>Actinomycetota</taxon>
        <taxon>Actinomycetes</taxon>
        <taxon>Streptosporangiales</taxon>
        <taxon>Streptosporangiaceae</taxon>
        <taxon>Sphaerisporangium</taxon>
    </lineage>
</organism>
<dbReference type="Pfam" id="PF07702">
    <property type="entry name" value="UTRA"/>
    <property type="match status" value="1"/>
</dbReference>
<dbReference type="InterPro" id="IPR036388">
    <property type="entry name" value="WH-like_DNA-bd_sf"/>
</dbReference>
<dbReference type="SMART" id="SM00866">
    <property type="entry name" value="UTRA"/>
    <property type="match status" value="1"/>
</dbReference>